<accession>A0A6P4YP82</accession>
<dbReference type="InterPro" id="IPR018097">
    <property type="entry name" value="EGF_Ca-bd_CS"/>
</dbReference>
<evidence type="ECO:0000259" key="5">
    <source>
        <dbReference type="PROSITE" id="PS50041"/>
    </source>
</evidence>
<dbReference type="SUPFAM" id="SSF56436">
    <property type="entry name" value="C-type lectin-like"/>
    <property type="match status" value="2"/>
</dbReference>
<dbReference type="InterPro" id="IPR001304">
    <property type="entry name" value="C-type_lectin-like"/>
</dbReference>
<protein>
    <submittedName>
        <fullName evidence="7">Uncharacterized protein LOC109471349</fullName>
    </submittedName>
</protein>
<dbReference type="Proteomes" id="UP000515135">
    <property type="component" value="Unplaced"/>
</dbReference>
<evidence type="ECO:0000256" key="4">
    <source>
        <dbReference type="SAM" id="SignalP"/>
    </source>
</evidence>
<dbReference type="Pfam" id="PF13385">
    <property type="entry name" value="Laminin_G_3"/>
    <property type="match status" value="1"/>
</dbReference>
<dbReference type="SMART" id="SM00179">
    <property type="entry name" value="EGF_CA"/>
    <property type="match status" value="2"/>
</dbReference>
<dbReference type="SMART" id="SM00034">
    <property type="entry name" value="CLECT"/>
    <property type="match status" value="2"/>
</dbReference>
<dbReference type="PROSITE" id="PS01187">
    <property type="entry name" value="EGF_CA"/>
    <property type="match status" value="1"/>
</dbReference>
<dbReference type="Gene3D" id="3.10.100.10">
    <property type="entry name" value="Mannose-Binding Protein A, subunit A"/>
    <property type="match status" value="2"/>
</dbReference>
<dbReference type="Pfam" id="PF00059">
    <property type="entry name" value="Lectin_C"/>
    <property type="match status" value="2"/>
</dbReference>
<keyword evidence="4" id="KW-0732">Signal</keyword>
<proteinExistence type="predicted"/>
<reference evidence="7" key="1">
    <citation type="submission" date="2025-08" db="UniProtKB">
        <authorList>
            <consortium name="RefSeq"/>
        </authorList>
    </citation>
    <scope>IDENTIFICATION</scope>
    <source>
        <tissue evidence="7">Gonad</tissue>
    </source>
</reference>
<feature type="domain" description="C-type lectin" evidence="5">
    <location>
        <begin position="166"/>
        <end position="279"/>
    </location>
</feature>
<dbReference type="InterPro" id="IPR013320">
    <property type="entry name" value="ConA-like_dom_sf"/>
</dbReference>
<dbReference type="PANTHER" id="PTHR47635">
    <property type="entry name" value="CUB DOMAIN-CONTAINING PROTEIN"/>
    <property type="match status" value="1"/>
</dbReference>
<dbReference type="Gene3D" id="2.60.120.200">
    <property type="match status" value="1"/>
</dbReference>
<dbReference type="InterPro" id="IPR016187">
    <property type="entry name" value="CTDL_fold"/>
</dbReference>
<sequence>MGGTSMEIHRLLCCVIAITCVWLVNAEQGCPKAGYVSFSGNCFKLFAESQTYSEAKQTCAADRAVLAMPKDSATNSFLAGMGTAVRWIGISDAQMEGQWVFADGKNLQSADYSNWVPGQPDNDGSGEDCGAIRSDGLWGDVPCQDSRPFLCQLTPACRISDSYVNVRGTCYKYFAELKTYDEAQQTCAADGAVLAMPKDSATNSFLAGMGTAGRWIGIAEAQKEGQWVFVDGQAPQSAVYSNWRPGQPDNYNGQDCGVIWSDGTWNDGPCHDSKPFLCQLQPVPPVAVWPLDAKYGASDATGNGNDGTATGTQLAPGPYGNADGAFLFSGASNSYVHIPNDGQLDVQYSYTILAHIYPTGQAGPIFRYAGNPTAVDFWQDATYNLVMWPNGRDGQPAPTIQATVLEQNAWNFVGGTYDNTTGVGSIWENGERVGQAEVGFSSVATQYDVRVAKADSNSPIFKGRIACLQLYDYALTRDEILAARYMCRDECATDSGGCDQICSDLLGSYNCSCRQGFVLMADGHGCEDINECATDSGGCDQICTNFLGSYHCSCRQGFVLMEDGHNCKVCGHCQGGDRLCRQHRVQLLQVGRQVA</sequence>
<dbReference type="Pfam" id="PF12662">
    <property type="entry name" value="cEGF"/>
    <property type="match status" value="1"/>
</dbReference>
<evidence type="ECO:0000313" key="7">
    <source>
        <dbReference type="RefSeq" id="XP_019626198.1"/>
    </source>
</evidence>
<evidence type="ECO:0000256" key="1">
    <source>
        <dbReference type="ARBA" id="ARBA00022536"/>
    </source>
</evidence>
<keyword evidence="6" id="KW-1185">Reference proteome</keyword>
<evidence type="ECO:0000313" key="6">
    <source>
        <dbReference type="Proteomes" id="UP000515135"/>
    </source>
</evidence>
<gene>
    <name evidence="7" type="primary">LOC109471349</name>
</gene>
<dbReference type="SUPFAM" id="SSF57196">
    <property type="entry name" value="EGF/Laminin"/>
    <property type="match status" value="2"/>
</dbReference>
<organism evidence="6 7">
    <name type="scientific">Branchiostoma belcheri</name>
    <name type="common">Amphioxus</name>
    <dbReference type="NCBI Taxonomy" id="7741"/>
    <lineage>
        <taxon>Eukaryota</taxon>
        <taxon>Metazoa</taxon>
        <taxon>Chordata</taxon>
        <taxon>Cephalochordata</taxon>
        <taxon>Leptocardii</taxon>
        <taxon>Amphioxiformes</taxon>
        <taxon>Branchiostomatidae</taxon>
        <taxon>Branchiostoma</taxon>
    </lineage>
</organism>
<dbReference type="InterPro" id="IPR000742">
    <property type="entry name" value="EGF"/>
</dbReference>
<dbReference type="AlphaFoldDB" id="A0A6P4YP82"/>
<dbReference type="SMART" id="SM00181">
    <property type="entry name" value="EGF"/>
    <property type="match status" value="2"/>
</dbReference>
<dbReference type="OrthoDB" id="7357196at2759"/>
<dbReference type="KEGG" id="bbel:109471349"/>
<feature type="chain" id="PRO_5027582844" evidence="4">
    <location>
        <begin position="27"/>
        <end position="595"/>
    </location>
</feature>
<dbReference type="InterPro" id="IPR016186">
    <property type="entry name" value="C-type_lectin-like/link_sf"/>
</dbReference>
<dbReference type="FunFam" id="2.10.25.10:FF:000240">
    <property type="entry name" value="Vitamin K-dependent protein S"/>
    <property type="match status" value="1"/>
</dbReference>
<dbReference type="GO" id="GO:0005509">
    <property type="term" value="F:calcium ion binding"/>
    <property type="evidence" value="ECO:0007669"/>
    <property type="project" value="InterPro"/>
</dbReference>
<evidence type="ECO:0000256" key="2">
    <source>
        <dbReference type="ARBA" id="ARBA00022737"/>
    </source>
</evidence>
<dbReference type="Gene3D" id="2.10.25.10">
    <property type="entry name" value="Laminin"/>
    <property type="match status" value="2"/>
</dbReference>
<evidence type="ECO:0000256" key="3">
    <source>
        <dbReference type="ARBA" id="ARBA00023157"/>
    </source>
</evidence>
<dbReference type="InterPro" id="IPR001881">
    <property type="entry name" value="EGF-like_Ca-bd_dom"/>
</dbReference>
<dbReference type="Pfam" id="PF14670">
    <property type="entry name" value="FXa_inhibition"/>
    <property type="match status" value="1"/>
</dbReference>
<dbReference type="SUPFAM" id="SSF49899">
    <property type="entry name" value="Concanavalin A-like lectins/glucanases"/>
    <property type="match status" value="1"/>
</dbReference>
<dbReference type="RefSeq" id="XP_019626198.1">
    <property type="nucleotide sequence ID" value="XM_019770639.1"/>
</dbReference>
<dbReference type="PROSITE" id="PS50041">
    <property type="entry name" value="C_TYPE_LECTIN_2"/>
    <property type="match status" value="2"/>
</dbReference>
<feature type="domain" description="C-type lectin" evidence="5">
    <location>
        <begin position="38"/>
        <end position="152"/>
    </location>
</feature>
<dbReference type="FunFam" id="2.10.25.10:FF:000010">
    <property type="entry name" value="Pro-epidermal growth factor"/>
    <property type="match status" value="1"/>
</dbReference>
<keyword evidence="3" id="KW-1015">Disulfide bond</keyword>
<name>A0A6P4YP82_BRABE</name>
<dbReference type="GeneID" id="109471349"/>
<dbReference type="PANTHER" id="PTHR47635:SF2">
    <property type="entry name" value="LAMG-LIKE JELLYROLL FOLD DOMAIN-CONTAINING PROTEIN"/>
    <property type="match status" value="1"/>
</dbReference>
<dbReference type="PROSITE" id="PS00615">
    <property type="entry name" value="C_TYPE_LECTIN_1"/>
    <property type="match status" value="2"/>
</dbReference>
<dbReference type="PROSITE" id="PS01186">
    <property type="entry name" value="EGF_2"/>
    <property type="match status" value="1"/>
</dbReference>
<dbReference type="InterPro" id="IPR018378">
    <property type="entry name" value="C-type_lectin_CS"/>
</dbReference>
<keyword evidence="2" id="KW-0677">Repeat</keyword>
<feature type="signal peptide" evidence="4">
    <location>
        <begin position="1"/>
        <end position="26"/>
    </location>
</feature>
<keyword evidence="1" id="KW-0245">EGF-like domain</keyword>
<dbReference type="InterPro" id="IPR026823">
    <property type="entry name" value="cEGF"/>
</dbReference>